<evidence type="ECO:0000256" key="2">
    <source>
        <dbReference type="HAMAP-Rule" id="MF_00795"/>
    </source>
</evidence>
<protein>
    <recommendedName>
        <fullName evidence="2">PF03932 family protein CutC</fullName>
    </recommendedName>
</protein>
<dbReference type="Pfam" id="PF03932">
    <property type="entry name" value="CutC"/>
    <property type="match status" value="1"/>
</dbReference>
<keyword evidence="4" id="KW-1185">Reference proteome</keyword>
<comment type="subcellular location">
    <subcellularLocation>
        <location evidence="2">Cytoplasm</location>
    </subcellularLocation>
</comment>
<gene>
    <name evidence="2" type="primary">cutC</name>
    <name evidence="3" type="ORF">FHT02_001132</name>
</gene>
<name>A0A840YL40_9SPHN</name>
<comment type="similarity">
    <text evidence="1 2">Belongs to the CutC family.</text>
</comment>
<dbReference type="EMBL" id="JACIJF010000002">
    <property type="protein sequence ID" value="MBB5709910.1"/>
    <property type="molecule type" value="Genomic_DNA"/>
</dbReference>
<dbReference type="InterPro" id="IPR036822">
    <property type="entry name" value="CutC-like_dom_sf"/>
</dbReference>
<dbReference type="InterPro" id="IPR005627">
    <property type="entry name" value="CutC-like"/>
</dbReference>
<dbReference type="SUPFAM" id="SSF110395">
    <property type="entry name" value="CutC-like"/>
    <property type="match status" value="1"/>
</dbReference>
<dbReference type="PANTHER" id="PTHR12598">
    <property type="entry name" value="COPPER HOMEOSTASIS PROTEIN CUTC"/>
    <property type="match status" value="1"/>
</dbReference>
<dbReference type="Gene3D" id="3.20.20.380">
    <property type="entry name" value="Copper homeostasis (CutC) domain"/>
    <property type="match status" value="1"/>
</dbReference>
<comment type="caution">
    <text evidence="3">The sequence shown here is derived from an EMBL/GenBank/DDBJ whole genome shotgun (WGS) entry which is preliminary data.</text>
</comment>
<dbReference type="HAMAP" id="MF_00795">
    <property type="entry name" value="CutC"/>
    <property type="match status" value="1"/>
</dbReference>
<keyword evidence="2" id="KW-0963">Cytoplasm</keyword>
<proteinExistence type="inferred from homology"/>
<dbReference type="Proteomes" id="UP000527143">
    <property type="component" value="Unassembled WGS sequence"/>
</dbReference>
<dbReference type="RefSeq" id="WP_343056837.1">
    <property type="nucleotide sequence ID" value="NZ_JACIJF010000002.1"/>
</dbReference>
<sequence length="262" mass="26986">MAQVCSSGIEMLEVCVETVDGIAAAVSGGADRIELCSALALGGITPPHALIRQAALAPIAVHLLARPRDGNFRYAAGEAALVAEDIRDAAQAGLDGVVIGASDASGALDATLLSAWVAHARAEGEKRRRPLSLTLHRAFDLCPDLLDAMETAIALGFDRILTSGGQPRAVDALDTLSALVARAKNRIIILPGSGVDAANVSAILATGAREVHASCRSAAGGASEAEQRFGFQNGPAMHTDVAKVSALCTQLRRHETLNSTNI</sequence>
<evidence type="ECO:0000313" key="3">
    <source>
        <dbReference type="EMBL" id="MBB5709910.1"/>
    </source>
</evidence>
<accession>A0A840YL40</accession>
<dbReference type="PANTHER" id="PTHR12598:SF0">
    <property type="entry name" value="COPPER HOMEOSTASIS PROTEIN CUTC HOMOLOG"/>
    <property type="match status" value="1"/>
</dbReference>
<evidence type="ECO:0000313" key="4">
    <source>
        <dbReference type="Proteomes" id="UP000527143"/>
    </source>
</evidence>
<comment type="caution">
    <text evidence="2">Once thought to be involved in copper homeostasis, experiments in E.coli have shown this is not the case.</text>
</comment>
<dbReference type="GO" id="GO:0005507">
    <property type="term" value="F:copper ion binding"/>
    <property type="evidence" value="ECO:0007669"/>
    <property type="project" value="TreeGrafter"/>
</dbReference>
<evidence type="ECO:0000256" key="1">
    <source>
        <dbReference type="ARBA" id="ARBA00007768"/>
    </source>
</evidence>
<reference evidence="3 4" key="1">
    <citation type="submission" date="2020-08" db="EMBL/GenBank/DDBJ databases">
        <title>Genomic Encyclopedia of Type Strains, Phase IV (KMG-IV): sequencing the most valuable type-strain genomes for metagenomic binning, comparative biology and taxonomic classification.</title>
        <authorList>
            <person name="Goeker M."/>
        </authorList>
    </citation>
    <scope>NUCLEOTIDE SEQUENCE [LARGE SCALE GENOMIC DNA]</scope>
    <source>
        <strain evidence="3 4">DSM 26736</strain>
    </source>
</reference>
<organism evidence="3 4">
    <name type="scientific">Sphingomonas xinjiangensis</name>
    <dbReference type="NCBI Taxonomy" id="643568"/>
    <lineage>
        <taxon>Bacteria</taxon>
        <taxon>Pseudomonadati</taxon>
        <taxon>Pseudomonadota</taxon>
        <taxon>Alphaproteobacteria</taxon>
        <taxon>Sphingomonadales</taxon>
        <taxon>Sphingomonadaceae</taxon>
        <taxon>Sphingomonas</taxon>
    </lineage>
</organism>
<dbReference type="AlphaFoldDB" id="A0A840YL40"/>
<dbReference type="GO" id="GO:0005737">
    <property type="term" value="C:cytoplasm"/>
    <property type="evidence" value="ECO:0007669"/>
    <property type="project" value="UniProtKB-SubCell"/>
</dbReference>